<dbReference type="PANTHER" id="PTHR15696:SF5">
    <property type="entry name" value="NONSENSE-MEDIATED MRNA DECAY FACTOR SMG7"/>
    <property type="match status" value="1"/>
</dbReference>
<evidence type="ECO:0000259" key="3">
    <source>
        <dbReference type="Pfam" id="PF02023"/>
    </source>
</evidence>
<feature type="compositionally biased region" description="Polar residues" evidence="2">
    <location>
        <begin position="297"/>
        <end position="306"/>
    </location>
</feature>
<dbReference type="Proteomes" id="UP001186944">
    <property type="component" value="Unassembled WGS sequence"/>
</dbReference>
<dbReference type="InterPro" id="IPR045153">
    <property type="entry name" value="Est1/Ebs1-like"/>
</dbReference>
<feature type="compositionally biased region" description="Low complexity" evidence="2">
    <location>
        <begin position="317"/>
        <end position="335"/>
    </location>
</feature>
<evidence type="ECO:0000256" key="1">
    <source>
        <dbReference type="ARBA" id="ARBA00023161"/>
    </source>
</evidence>
<organism evidence="5 6">
    <name type="scientific">Pinctada imbricata</name>
    <name type="common">Atlantic pearl-oyster</name>
    <name type="synonym">Pinctada martensii</name>
    <dbReference type="NCBI Taxonomy" id="66713"/>
    <lineage>
        <taxon>Eukaryota</taxon>
        <taxon>Metazoa</taxon>
        <taxon>Spiralia</taxon>
        <taxon>Lophotrochozoa</taxon>
        <taxon>Mollusca</taxon>
        <taxon>Bivalvia</taxon>
        <taxon>Autobranchia</taxon>
        <taxon>Pteriomorphia</taxon>
        <taxon>Pterioida</taxon>
        <taxon>Pterioidea</taxon>
        <taxon>Pteriidae</taxon>
        <taxon>Pinctada</taxon>
    </lineage>
</organism>
<accession>A0AA88XTQ3</accession>
<dbReference type="AlphaFoldDB" id="A0AA88XTQ3"/>
<dbReference type="GO" id="GO:0042162">
    <property type="term" value="F:telomeric DNA binding"/>
    <property type="evidence" value="ECO:0007669"/>
    <property type="project" value="TreeGrafter"/>
</dbReference>
<feature type="domain" description="DNA/RNA-binding" evidence="4">
    <location>
        <begin position="621"/>
        <end position="891"/>
    </location>
</feature>
<evidence type="ECO:0000256" key="2">
    <source>
        <dbReference type="SAM" id="MobiDB-lite"/>
    </source>
</evidence>
<dbReference type="InterPro" id="IPR003309">
    <property type="entry name" value="SCAN_dom"/>
</dbReference>
<dbReference type="PANTHER" id="PTHR15696">
    <property type="entry name" value="SMG-7 SUPPRESSOR WITH MORPHOLOGICAL EFFECT ON GENITALIA PROTEIN 7"/>
    <property type="match status" value="1"/>
</dbReference>
<feature type="compositionally biased region" description="Basic and acidic residues" evidence="2">
    <location>
        <begin position="1097"/>
        <end position="1110"/>
    </location>
</feature>
<dbReference type="GO" id="GO:0070034">
    <property type="term" value="F:telomerase RNA binding"/>
    <property type="evidence" value="ECO:0007669"/>
    <property type="project" value="TreeGrafter"/>
</dbReference>
<feature type="region of interest" description="Disordered" evidence="2">
    <location>
        <begin position="297"/>
        <end position="346"/>
    </location>
</feature>
<dbReference type="SUPFAM" id="SSF47353">
    <property type="entry name" value="Retrovirus capsid dimerization domain-like"/>
    <property type="match status" value="1"/>
</dbReference>
<name>A0AA88XTQ3_PINIB</name>
<feature type="region of interest" description="Disordered" evidence="2">
    <location>
        <begin position="62"/>
        <end position="91"/>
    </location>
</feature>
<dbReference type="Pfam" id="PF10373">
    <property type="entry name" value="EST1_DNA_bind"/>
    <property type="match status" value="1"/>
</dbReference>
<evidence type="ECO:0000259" key="4">
    <source>
        <dbReference type="Pfam" id="PF10373"/>
    </source>
</evidence>
<keyword evidence="1" id="KW-0866">Nonsense-mediated mRNA decay</keyword>
<evidence type="ECO:0000313" key="5">
    <source>
        <dbReference type="EMBL" id="KAK3087503.1"/>
    </source>
</evidence>
<dbReference type="InterPro" id="IPR018834">
    <property type="entry name" value="DNA/RNA-bd_Est1-type"/>
</dbReference>
<dbReference type="InterPro" id="IPR011990">
    <property type="entry name" value="TPR-like_helical_dom_sf"/>
</dbReference>
<dbReference type="Pfam" id="PF02023">
    <property type="entry name" value="SCAN"/>
    <property type="match status" value="1"/>
</dbReference>
<feature type="domain" description="SCAN box" evidence="3">
    <location>
        <begin position="202"/>
        <end position="292"/>
    </location>
</feature>
<dbReference type="Gene3D" id="1.25.40.10">
    <property type="entry name" value="Tetratricopeptide repeat domain"/>
    <property type="match status" value="1"/>
</dbReference>
<dbReference type="CDD" id="cd22249">
    <property type="entry name" value="UDM1_RNF168_RNF169-like"/>
    <property type="match status" value="1"/>
</dbReference>
<dbReference type="SUPFAM" id="SSF48452">
    <property type="entry name" value="TPR-like"/>
    <property type="match status" value="1"/>
</dbReference>
<dbReference type="Gene3D" id="1.10.4020.10">
    <property type="entry name" value="DNA breaking-rejoining enzymes"/>
    <property type="match status" value="1"/>
</dbReference>
<feature type="region of interest" description="Disordered" evidence="2">
    <location>
        <begin position="957"/>
        <end position="1110"/>
    </location>
</feature>
<comment type="caution">
    <text evidence="5">The sequence shown here is derived from an EMBL/GenBank/DDBJ whole genome shotgun (WGS) entry which is preliminary data.</text>
</comment>
<evidence type="ECO:0008006" key="7">
    <source>
        <dbReference type="Google" id="ProtNLM"/>
    </source>
</evidence>
<reference evidence="5" key="1">
    <citation type="submission" date="2019-08" db="EMBL/GenBank/DDBJ databases">
        <title>The improved chromosome-level genome for the pearl oyster Pinctada fucata martensii using PacBio sequencing and Hi-C.</title>
        <authorList>
            <person name="Zheng Z."/>
        </authorList>
    </citation>
    <scope>NUCLEOTIDE SEQUENCE</scope>
    <source>
        <strain evidence="5">ZZ-2019</strain>
        <tissue evidence="5">Adductor muscle</tissue>
    </source>
</reference>
<feature type="compositionally biased region" description="Low complexity" evidence="2">
    <location>
        <begin position="1015"/>
        <end position="1030"/>
    </location>
</feature>
<feature type="compositionally biased region" description="Polar residues" evidence="2">
    <location>
        <begin position="1082"/>
        <end position="1092"/>
    </location>
</feature>
<dbReference type="InterPro" id="IPR038269">
    <property type="entry name" value="SCAN_sf"/>
</dbReference>
<gene>
    <name evidence="5" type="ORF">FSP39_006727</name>
</gene>
<feature type="compositionally biased region" description="Polar residues" evidence="2">
    <location>
        <begin position="977"/>
        <end position="1011"/>
    </location>
</feature>
<dbReference type="GO" id="GO:0005697">
    <property type="term" value="C:telomerase holoenzyme complex"/>
    <property type="evidence" value="ECO:0007669"/>
    <property type="project" value="TreeGrafter"/>
</dbReference>
<dbReference type="EMBL" id="VSWD01000011">
    <property type="protein sequence ID" value="KAK3087503.1"/>
    <property type="molecule type" value="Genomic_DNA"/>
</dbReference>
<protein>
    <recommendedName>
        <fullName evidence="7">Protein SMG7</fullName>
    </recommendedName>
</protein>
<sequence>MTVDVKSSMRKQEIRNILAKELLAEEIFSSYDFPVEHVSSETKMSKYEFELEKMKMQLQFEREEKERQFEKEEKERQFEREKEERKKQERMHEKELQFELEKLKLERSAKENPVPSLVKSEFDAAKKIRLVPKFQEKSVDKYFPHFEKIAANLKWPRDFWPTLLQSVLTGKAAEVYSALSIAESSDYDKVKDTILRAYQLVPEAYRQKFRKYKKFENQTYVEFAREKEDLFDQWFRSKKIPNSFDNLRQIILIEEFKECVHQDLRTHLEDKNVKTLEEAAVLSDTYALTHKKNFVSKTQSSDSAKTSDVPKKNVQESQSSISSQSPSQGGSTSGPRSERSEASPGVGSLPTCNYCKKKGHVIGERLKLKKKKELKSQACASVRNDRKALDSICYDTPEIQGSKSSSDDFVEDHYKPFLSQGFVSLSDSSEALPVQILRDTGAAQTLLLEGSLPLSEHTFTGRSVLLQGVELGVIDVPLHKIYLKSDLITGPVIVGVRPTLPVQGVSLLLGNDLAGGKVVADPIVCEKITSDVVSDDEDDDLWNYAFKNNITGLQTQTKDKLNTKRGETQATLNLFLETASGFYLQLFQLICTTFKLDFPFRRKSACFGLMKARYRQQIDQAQTYYWHAANLVPFNGQPYNQLAIVEAAKGNKLSTVFYYIRSLAVRHPFPAAATNLEKLFTKLIRDMNEMKGKLSVSEMITAFLQFHAAIHLCTELDKAQKLSSKLITALPAHVTSQSFPSYILVQIVAINIFAMHHALRHMHGNEEGSEISSSQENLGSEEQQAFDSMFSFTVSIFDVLLQYTPKQEQKLKEFFTLPAVKLLLDWLKLNPEHLNNSTLKSSGLWSNLCKVLNNTKSPQSDNDNVSPIAKYEDLPLPEDTELRSFQYLEKAHSGYSYSRLPSDGLPSDIESQLRCSRLLDHGKWIAEEHANQMSVPDKEPHPSPSSSTTLQQLGASLLQPGGRGKGGPFSQIPGAGPSQSGYIPLTPGNQQQGTYSLFSSSPWAVPLSTTDTKSKGSSPFSSESNSIRNSPDPGADNSDIKLGSGFDLGLRFNNKEEQWQERAPPGPEQGKAQGQGPYFPGSLQSIWSSSGPSPLERLLEMQRQRQNDPH</sequence>
<proteinExistence type="predicted"/>
<evidence type="ECO:0000313" key="6">
    <source>
        <dbReference type="Proteomes" id="UP001186944"/>
    </source>
</evidence>
<dbReference type="GO" id="GO:0000184">
    <property type="term" value="P:nuclear-transcribed mRNA catabolic process, nonsense-mediated decay"/>
    <property type="evidence" value="ECO:0007669"/>
    <property type="project" value="UniProtKB-KW"/>
</dbReference>
<keyword evidence="6" id="KW-1185">Reference proteome</keyword>